<dbReference type="InterPro" id="IPR036615">
    <property type="entry name" value="Mur_ligase_C_dom_sf"/>
</dbReference>
<dbReference type="Gene3D" id="3.90.190.20">
    <property type="entry name" value="Mur ligase, C-terminal domain"/>
    <property type="match status" value="1"/>
</dbReference>
<organism evidence="7 8">
    <name type="scientific">Enterococcus faecalis</name>
    <name type="common">Streptococcus faecalis</name>
    <dbReference type="NCBI Taxonomy" id="1351"/>
    <lineage>
        <taxon>Bacteria</taxon>
        <taxon>Bacillati</taxon>
        <taxon>Bacillota</taxon>
        <taxon>Bacilli</taxon>
        <taxon>Lactobacillales</taxon>
        <taxon>Enterococcaceae</taxon>
        <taxon>Enterococcus</taxon>
    </lineage>
</organism>
<dbReference type="NCBIfam" id="NF010628">
    <property type="entry name" value="PRK14022.1"/>
    <property type="match status" value="1"/>
</dbReference>
<dbReference type="PANTHER" id="PTHR23135">
    <property type="entry name" value="MUR LIGASE FAMILY MEMBER"/>
    <property type="match status" value="1"/>
</dbReference>
<comment type="caution">
    <text evidence="3">Lacks conserved residue(s) required for the propagation of feature annotation.</text>
</comment>
<evidence type="ECO:0000313" key="8">
    <source>
        <dbReference type="Proteomes" id="UP000516122"/>
    </source>
</evidence>
<keyword evidence="3 4" id="KW-0133">Cell shape</keyword>
<dbReference type="GO" id="GO:0051301">
    <property type="term" value="P:cell division"/>
    <property type="evidence" value="ECO:0007669"/>
    <property type="project" value="UniProtKB-KW"/>
</dbReference>
<gene>
    <name evidence="3" type="primary">murE</name>
    <name evidence="7" type="ORF">H9Q64_07155</name>
</gene>
<evidence type="ECO:0000313" key="7">
    <source>
        <dbReference type="EMBL" id="QNP39046.1"/>
    </source>
</evidence>
<dbReference type="Proteomes" id="UP000516122">
    <property type="component" value="Chromosome"/>
</dbReference>
<dbReference type="Gene3D" id="3.40.1390.10">
    <property type="entry name" value="MurE/MurF, N-terminal domain"/>
    <property type="match status" value="1"/>
</dbReference>
<dbReference type="PANTHER" id="PTHR23135:SF4">
    <property type="entry name" value="UDP-N-ACETYLMURAMOYL-L-ALANYL-D-GLUTAMATE--2,6-DIAMINOPIMELATE LIGASE MURE HOMOLOG, CHLOROPLASTIC"/>
    <property type="match status" value="1"/>
</dbReference>
<dbReference type="GO" id="GO:0009252">
    <property type="term" value="P:peptidoglycan biosynthetic process"/>
    <property type="evidence" value="ECO:0007669"/>
    <property type="project" value="UniProtKB-UniRule"/>
</dbReference>
<dbReference type="InterPro" id="IPR035911">
    <property type="entry name" value="MurE/MurF_N"/>
</dbReference>
<feature type="binding site" evidence="3">
    <location>
        <position position="203"/>
    </location>
    <ligand>
        <name>UDP-N-acetyl-alpha-D-muramoyl-L-alanyl-D-glutamate</name>
        <dbReference type="ChEBI" id="CHEBI:83900"/>
    </ligand>
</feature>
<dbReference type="UniPathway" id="UPA00219"/>
<dbReference type="GO" id="GO:0005524">
    <property type="term" value="F:ATP binding"/>
    <property type="evidence" value="ECO:0007669"/>
    <property type="project" value="UniProtKB-UniRule"/>
</dbReference>
<keyword evidence="3 4" id="KW-0573">Peptidoglycan synthesis</keyword>
<dbReference type="GO" id="GO:0008360">
    <property type="term" value="P:regulation of cell shape"/>
    <property type="evidence" value="ECO:0007669"/>
    <property type="project" value="UniProtKB-KW"/>
</dbReference>
<dbReference type="InterPro" id="IPR036565">
    <property type="entry name" value="Mur-like_cat_sf"/>
</dbReference>
<comment type="PTM">
    <text evidence="3">Carboxylation is probably crucial for Mg(2+) binding and, consequently, for the gamma-phosphate positioning of ATP.</text>
</comment>
<dbReference type="GO" id="GO:0000287">
    <property type="term" value="F:magnesium ion binding"/>
    <property type="evidence" value="ECO:0007669"/>
    <property type="project" value="UniProtKB-UniRule"/>
</dbReference>
<dbReference type="SUPFAM" id="SSF53244">
    <property type="entry name" value="MurD-like peptide ligases, peptide-binding domain"/>
    <property type="match status" value="1"/>
</dbReference>
<dbReference type="SUPFAM" id="SSF63418">
    <property type="entry name" value="MurE/MurF N-terminal domain"/>
    <property type="match status" value="1"/>
</dbReference>
<comment type="pathway">
    <text evidence="1 3 4">Cell wall biogenesis; peptidoglycan biosynthesis.</text>
</comment>
<comment type="subcellular location">
    <subcellularLocation>
        <location evidence="3 4">Cytoplasm</location>
    </subcellularLocation>
</comment>
<feature type="short sequence motif" description="L-lysine recognition motif" evidence="3">
    <location>
        <begin position="433"/>
        <end position="436"/>
    </location>
</feature>
<feature type="binding site" evidence="3">
    <location>
        <position position="211"/>
    </location>
    <ligand>
        <name>UDP-N-acetyl-alpha-D-muramoyl-L-alanyl-D-glutamate</name>
        <dbReference type="ChEBI" id="CHEBI:83900"/>
    </ligand>
</feature>
<dbReference type="Pfam" id="PF02875">
    <property type="entry name" value="Mur_ligase_C"/>
    <property type="match status" value="1"/>
</dbReference>
<evidence type="ECO:0000259" key="6">
    <source>
        <dbReference type="Pfam" id="PF08245"/>
    </source>
</evidence>
<protein>
    <recommendedName>
        <fullName evidence="3">UDP-N-acetylmuramoyl-L-alanyl-D-glutamate--L-lysine ligase</fullName>
        <ecNumber evidence="3">6.3.2.7</ecNumber>
    </recommendedName>
    <alternativeName>
        <fullName evidence="3">L-lysine-adding enzyme</fullName>
    </alternativeName>
    <alternativeName>
        <fullName evidence="3">UDP-MurNAc-L-Ala-D-Glu:L-Lys ligase</fullName>
    </alternativeName>
    <alternativeName>
        <fullName evidence="3">UDP-MurNAc-tripeptide synthetase</fullName>
    </alternativeName>
    <alternativeName>
        <fullName evidence="3">UDP-N-acetylmuramyl-tripeptide synthetase</fullName>
    </alternativeName>
</protein>
<dbReference type="HAMAP" id="MF_00208">
    <property type="entry name" value="MurE"/>
    <property type="match status" value="1"/>
</dbReference>
<reference evidence="7 8" key="1">
    <citation type="submission" date="2020-08" db="EMBL/GenBank/DDBJ databases">
        <title>Enterococcus faecalis SF28073 genome assembly.</title>
        <authorList>
            <person name="Duerkop B.A."/>
            <person name="Johnson C.N."/>
        </authorList>
    </citation>
    <scope>NUCLEOTIDE SEQUENCE [LARGE SCALE GENOMIC DNA]</scope>
    <source>
        <strain evidence="7 8">SF28073</strain>
    </source>
</reference>
<dbReference type="InterPro" id="IPR013221">
    <property type="entry name" value="Mur_ligase_cen"/>
</dbReference>
<dbReference type="AlphaFoldDB" id="A0A7H0FSN0"/>
<keyword evidence="3 4" id="KW-0132">Cell division</keyword>
<keyword evidence="3 4" id="KW-0131">Cell cycle</keyword>
<keyword evidence="3" id="KW-0963">Cytoplasm</keyword>
<dbReference type="GO" id="GO:0071555">
    <property type="term" value="P:cell wall organization"/>
    <property type="evidence" value="ECO:0007669"/>
    <property type="project" value="UniProtKB-KW"/>
</dbReference>
<accession>A0A7H0FSN0</accession>
<dbReference type="Gene3D" id="3.40.1190.10">
    <property type="entry name" value="Mur-like, catalytic domain"/>
    <property type="match status" value="1"/>
</dbReference>
<feature type="modified residue" description="N6-carboxylysine" evidence="3">
    <location>
        <position position="245"/>
    </location>
</feature>
<evidence type="ECO:0000256" key="3">
    <source>
        <dbReference type="HAMAP-Rule" id="MF_00208"/>
    </source>
</evidence>
<comment type="cofactor">
    <cofactor evidence="3">
        <name>Mg(2+)</name>
        <dbReference type="ChEBI" id="CHEBI:18420"/>
    </cofactor>
</comment>
<dbReference type="NCBIfam" id="TIGR01085">
    <property type="entry name" value="murE"/>
    <property type="match status" value="1"/>
</dbReference>
<feature type="domain" description="Mur ligase C-terminal" evidence="5">
    <location>
        <begin position="359"/>
        <end position="487"/>
    </location>
</feature>
<keyword evidence="3 7" id="KW-0436">Ligase</keyword>
<feature type="binding site" evidence="3">
    <location>
        <begin position="132"/>
        <end position="138"/>
    </location>
    <ligand>
        <name>ATP</name>
        <dbReference type="ChEBI" id="CHEBI:30616"/>
    </ligand>
</feature>
<evidence type="ECO:0000256" key="2">
    <source>
        <dbReference type="ARBA" id="ARBA00005898"/>
    </source>
</evidence>
<dbReference type="InterPro" id="IPR005761">
    <property type="entry name" value="UDP-N-AcMur-Glu-dNH2Pim_ligase"/>
</dbReference>
<evidence type="ECO:0000259" key="5">
    <source>
        <dbReference type="Pfam" id="PF02875"/>
    </source>
</evidence>
<dbReference type="InterPro" id="IPR004101">
    <property type="entry name" value="Mur_ligase_C"/>
</dbReference>
<dbReference type="SUPFAM" id="SSF53623">
    <property type="entry name" value="MurD-like peptide ligases, catalytic domain"/>
    <property type="match status" value="1"/>
</dbReference>
<comment type="function">
    <text evidence="3">Catalyzes the addition of L-lysine to the nucleotide precursor UDP-N-acetylmuramoyl-L-alanyl-D-glutamate (UMAG) in the biosynthesis of bacterial cell-wall peptidoglycan.</text>
</comment>
<keyword evidence="3" id="KW-0547">Nucleotide-binding</keyword>
<feature type="domain" description="Mur ligase central" evidence="6">
    <location>
        <begin position="131"/>
        <end position="337"/>
    </location>
</feature>
<dbReference type="Pfam" id="PF08245">
    <property type="entry name" value="Mur_ligase_M"/>
    <property type="match status" value="1"/>
</dbReference>
<sequence length="516" mass="56864">MKRLEAKKVTISLFAIRDCLEKEDLLKEFISPEGWHLTLSDTLGQREVTALSYDSRDVTAETLFFCKGLNFKEIYLENAVKDGLEIYVSEVPYEVPAQLGIIVTDIKKAMAVLSMAFYDYPQNKLKLIGFTGTKGKTTAAYFTKYILDVATQQKTALLSTMNSTLDGKTFFKSALTTPESLDLYRMMATAVANGMTHFIMEVSSQAYKTNRVYKLFFDVGIFLNITPDHISPIEHPTFDDYFYCKRQLITHSKVIVLNHEADYFPLLKETAQQQKVPAIVYGSQPAPEVDYSFAVSSEDSLRFIVESPADALGLAGSYHLRLGGDFNKGNALSAAIASVLVGASKEECQQGIAATTVPGRMESLTNTNGATVYVDYAHNYDSLKNLLTFVREEHPDGRLIVLVGSTGDKAISRRKDFGRVLSELADVAVLTTDDPASEDPAKICQEIQAHITKEMPVYTVLDRGEAIAHALSLSTTADDAIVLAGKGADLYQKVNGVDEPYAGDFALAEAFINKKN</sequence>
<dbReference type="GO" id="GO:0047482">
    <property type="term" value="F:UDP-N-acetylmuramoyl-L-alanyl-D-glutamate-L-lysine ligase activity"/>
    <property type="evidence" value="ECO:0007669"/>
    <property type="project" value="UniProtKB-UniRule"/>
</dbReference>
<keyword evidence="3 4" id="KW-0961">Cell wall biogenesis/degradation</keyword>
<dbReference type="EMBL" id="CP060804">
    <property type="protein sequence ID" value="QNP39046.1"/>
    <property type="molecule type" value="Genomic_DNA"/>
</dbReference>
<name>A0A7H0FSN0_ENTFL</name>
<feature type="binding site" evidence="3">
    <location>
        <position position="55"/>
    </location>
    <ligand>
        <name>UDP-N-acetyl-alpha-D-muramoyl-L-alanyl-D-glutamate</name>
        <dbReference type="ChEBI" id="CHEBI:83900"/>
    </ligand>
</feature>
<comment type="similarity">
    <text evidence="2 3">Belongs to the MurCDEF family. MurE subfamily.</text>
</comment>
<keyword evidence="3" id="KW-0067">ATP-binding</keyword>
<keyword evidence="3" id="KW-0460">Magnesium</keyword>
<comment type="catalytic activity">
    <reaction evidence="3">
        <text>UDP-N-acetyl-alpha-D-muramoyl-L-alanyl-D-glutamate + L-lysine + ATP = UDP-N-acetyl-alpha-D-muramoyl-L-alanyl-gamma-D-glutamyl-L-lysine + ADP + phosphate + H(+)</text>
        <dbReference type="Rhea" id="RHEA:17969"/>
        <dbReference type="ChEBI" id="CHEBI:15378"/>
        <dbReference type="ChEBI" id="CHEBI:30616"/>
        <dbReference type="ChEBI" id="CHEBI:32551"/>
        <dbReference type="ChEBI" id="CHEBI:43474"/>
        <dbReference type="ChEBI" id="CHEBI:83900"/>
        <dbReference type="ChEBI" id="CHEBI:83903"/>
        <dbReference type="ChEBI" id="CHEBI:456216"/>
        <dbReference type="EC" id="6.3.2.7"/>
    </reaction>
</comment>
<evidence type="ECO:0000256" key="1">
    <source>
        <dbReference type="ARBA" id="ARBA00004752"/>
    </source>
</evidence>
<evidence type="ECO:0000256" key="4">
    <source>
        <dbReference type="RuleBase" id="RU004135"/>
    </source>
</evidence>
<feature type="binding site" evidence="3">
    <location>
        <begin position="176"/>
        <end position="177"/>
    </location>
    <ligand>
        <name>UDP-N-acetyl-alpha-D-muramoyl-L-alanyl-D-glutamate</name>
        <dbReference type="ChEBI" id="CHEBI:83900"/>
    </ligand>
</feature>
<proteinExistence type="inferred from homology"/>
<dbReference type="GO" id="GO:0005737">
    <property type="term" value="C:cytoplasm"/>
    <property type="evidence" value="ECO:0007669"/>
    <property type="project" value="UniProtKB-SubCell"/>
</dbReference>
<dbReference type="EC" id="6.3.2.7" evidence="3"/>